<dbReference type="AlphaFoldDB" id="A0A9P7E3X6"/>
<feature type="transmembrane region" description="Helical" evidence="1">
    <location>
        <begin position="427"/>
        <end position="447"/>
    </location>
</feature>
<reference evidence="2" key="1">
    <citation type="journal article" date="2020" name="New Phytol.">
        <title>Comparative genomics reveals dynamic genome evolution in host specialist ectomycorrhizal fungi.</title>
        <authorList>
            <person name="Lofgren L.A."/>
            <person name="Nguyen N.H."/>
            <person name="Vilgalys R."/>
            <person name="Ruytinx J."/>
            <person name="Liao H.L."/>
            <person name="Branco S."/>
            <person name="Kuo A."/>
            <person name="LaButti K."/>
            <person name="Lipzen A."/>
            <person name="Andreopoulos W."/>
            <person name="Pangilinan J."/>
            <person name="Riley R."/>
            <person name="Hundley H."/>
            <person name="Na H."/>
            <person name="Barry K."/>
            <person name="Grigoriev I.V."/>
            <person name="Stajich J.E."/>
            <person name="Kennedy P.G."/>
        </authorList>
    </citation>
    <scope>NUCLEOTIDE SEQUENCE</scope>
    <source>
        <strain evidence="2">S12</strain>
    </source>
</reference>
<dbReference type="EMBL" id="JABBWE010000001">
    <property type="protein sequence ID" value="KAG1810401.1"/>
    <property type="molecule type" value="Genomic_DNA"/>
</dbReference>
<sequence length="534" mass="57492">MSITGNTIASLQAFYTIYTAVLLFLTQRLAISRTLVHRVKLTAVHDISSAWAGLGSALSSVWRQTAIPASWWTTSAVAAYLASITVLHVTSSTLLQFQTFNASMTTSVPTTLGWLNDSSYSSPTNLGLITISLPVVNQLTGLVSAGLANTTLYDTLKTNAIAGNATVNATTVTSRCGLIPNVTYYADVGELIFQLGPNSSITTYMEIPWSDQINVIPDFGNLYPSTQSELGGVYLMVSTLLGIDPSVQDEVAVNMTWTIPGIATPYIIQAYFVYCSLSANTTDGVVNMQTNSLLSPTSISQPSTQWEMYQLGWSNTRWQTQIGSALATPDSRSGTAFAFDGPSVVDAYIMSLIGLNLTEEHTQFGDGALPISNFTLRPDELEFAVARSAAQLIWLGQMGAANGGIDTGNGTAYVNEEFIALRLNINLLPLVFTASASVIMLGLVLHMTRAFHASHDSQAVIPNIGVLQLLWLGHRSASINEVLEDVQHPTEANLRRAGMIDVCFSNIMPNGEFGSSTASDSLSCDVDYRRDEEM</sequence>
<evidence type="ECO:0000313" key="2">
    <source>
        <dbReference type="EMBL" id="KAG1810401.1"/>
    </source>
</evidence>
<comment type="caution">
    <text evidence="2">The sequence shown here is derived from an EMBL/GenBank/DDBJ whole genome shotgun (WGS) entry which is preliminary data.</text>
</comment>
<gene>
    <name evidence="2" type="ORF">HD556DRAFT_1522696</name>
</gene>
<protein>
    <submittedName>
        <fullName evidence="2">Uncharacterized protein</fullName>
    </submittedName>
</protein>
<evidence type="ECO:0000256" key="1">
    <source>
        <dbReference type="SAM" id="Phobius"/>
    </source>
</evidence>
<proteinExistence type="predicted"/>
<organism evidence="2 3">
    <name type="scientific">Suillus plorans</name>
    <dbReference type="NCBI Taxonomy" id="116603"/>
    <lineage>
        <taxon>Eukaryota</taxon>
        <taxon>Fungi</taxon>
        <taxon>Dikarya</taxon>
        <taxon>Basidiomycota</taxon>
        <taxon>Agaricomycotina</taxon>
        <taxon>Agaricomycetes</taxon>
        <taxon>Agaricomycetidae</taxon>
        <taxon>Boletales</taxon>
        <taxon>Suillineae</taxon>
        <taxon>Suillaceae</taxon>
        <taxon>Suillus</taxon>
    </lineage>
</organism>
<dbReference type="RefSeq" id="XP_041168066.1">
    <property type="nucleotide sequence ID" value="XM_041309203.1"/>
</dbReference>
<dbReference type="OrthoDB" id="2647100at2759"/>
<keyword evidence="1" id="KW-0812">Transmembrane</keyword>
<feature type="transmembrane region" description="Helical" evidence="1">
    <location>
        <begin position="12"/>
        <end position="31"/>
    </location>
</feature>
<keyword evidence="3" id="KW-1185">Reference proteome</keyword>
<accession>A0A9P7E3X6</accession>
<name>A0A9P7E3X6_9AGAM</name>
<dbReference type="GeneID" id="64602967"/>
<evidence type="ECO:0000313" key="3">
    <source>
        <dbReference type="Proteomes" id="UP000719766"/>
    </source>
</evidence>
<keyword evidence="1" id="KW-1133">Transmembrane helix</keyword>
<keyword evidence="1" id="KW-0472">Membrane</keyword>
<dbReference type="Proteomes" id="UP000719766">
    <property type="component" value="Unassembled WGS sequence"/>
</dbReference>